<sequence>MLPLLSLGPHNGEGRAEICSPTLSKPSRKQVSRACDHCRSRRVKCDHGKPCRPCRQKGLQCNSRGRFNDESRTLPQALQEIERLRRRVEELESQLEEARRHVASLPSGIPTPTHSTPSSTELQLHLSPSSPTPAPSPPKRQWEGIYTASGRSDQTSYYGPSSSHYFIGRIGSFLSQAFHQPLQHRCMEPKGMNRRLDDPTSQEDAISRTDRRTEVPKPSMSRMQEEYFLNLFWESHHANIPIIQEGEFRKLHNSLWSGSSSYRKPSALVDIILAISMQYGCAFLLRGSGANSRDQDDASIAGRWYYRRCQTLLASELESPSITTLQCHLFSVVYLCCASFQNMAHSTLAAAMSVAQTLGLHLEPPASMPRAEKELRKRLWWATFINDSKTALKVGRPLSMQRSQITVSPISDDEEAASFFDSSLGSYDGVTWLTYAAQNQKLIIVSTDIHNAFYERCSEILGQSSHSTPYKNSKDLESCAKFITSQLPALQAWADQVPPGLRLQRRDSGAPFSVDRTPVLIDSCAPLWLQRHRICLELIYHTLQSNLHRPFINFAPPPGTYTPTAERHAVTCANHAAAYTHILHQTLQETDIMNGWQEFFIWQWNAAVNMIGFVLACPINAATSSVRRAIDKAVEVFEVFGSDFAIAASAASVTKNLAAKADLLMDQLRSGITAGAETGVVDGVAGMTVGERDNVQTGQTAEEGLTEFMDWALTVDSFNNFEDLFVDVNKSMDFWGVNPV</sequence>
<keyword evidence="9" id="KW-1185">Reference proteome</keyword>
<feature type="region of interest" description="Disordered" evidence="6">
    <location>
        <begin position="190"/>
        <end position="219"/>
    </location>
</feature>
<dbReference type="InterPro" id="IPR036864">
    <property type="entry name" value="Zn2-C6_fun-type_DNA-bd_sf"/>
</dbReference>
<protein>
    <submittedName>
        <fullName evidence="8">Fungal-specific transcription factor domain-containing protein</fullName>
    </submittedName>
</protein>
<name>A0A9P9L701_FUSSL</name>
<dbReference type="CDD" id="cd12148">
    <property type="entry name" value="fungal_TF_MHR"/>
    <property type="match status" value="1"/>
</dbReference>
<gene>
    <name evidence="8" type="ORF">B0J15DRAFT_474048</name>
</gene>
<organism evidence="8 9">
    <name type="scientific">Fusarium solani</name>
    <name type="common">Filamentous fungus</name>
    <dbReference type="NCBI Taxonomy" id="169388"/>
    <lineage>
        <taxon>Eukaryota</taxon>
        <taxon>Fungi</taxon>
        <taxon>Dikarya</taxon>
        <taxon>Ascomycota</taxon>
        <taxon>Pezizomycotina</taxon>
        <taxon>Sordariomycetes</taxon>
        <taxon>Hypocreomycetidae</taxon>
        <taxon>Hypocreales</taxon>
        <taxon>Nectriaceae</taxon>
        <taxon>Fusarium</taxon>
        <taxon>Fusarium solani species complex</taxon>
    </lineage>
</organism>
<dbReference type="PANTHER" id="PTHR47424:SF12">
    <property type="entry name" value="TRANSCRIPTION FACTOR ASQA"/>
    <property type="match status" value="1"/>
</dbReference>
<evidence type="ECO:0000256" key="1">
    <source>
        <dbReference type="ARBA" id="ARBA00022723"/>
    </source>
</evidence>
<keyword evidence="3" id="KW-0804">Transcription</keyword>
<feature type="coiled-coil region" evidence="5">
    <location>
        <begin position="67"/>
        <end position="101"/>
    </location>
</feature>
<reference evidence="8" key="1">
    <citation type="journal article" date="2021" name="Nat. Commun.">
        <title>Genetic determinants of endophytism in the Arabidopsis root mycobiome.</title>
        <authorList>
            <person name="Mesny F."/>
            <person name="Miyauchi S."/>
            <person name="Thiergart T."/>
            <person name="Pickel B."/>
            <person name="Atanasova L."/>
            <person name="Karlsson M."/>
            <person name="Huettel B."/>
            <person name="Barry K.W."/>
            <person name="Haridas S."/>
            <person name="Chen C."/>
            <person name="Bauer D."/>
            <person name="Andreopoulos W."/>
            <person name="Pangilinan J."/>
            <person name="LaButti K."/>
            <person name="Riley R."/>
            <person name="Lipzen A."/>
            <person name="Clum A."/>
            <person name="Drula E."/>
            <person name="Henrissat B."/>
            <person name="Kohler A."/>
            <person name="Grigoriev I.V."/>
            <person name="Martin F.M."/>
            <person name="Hacquard S."/>
        </authorList>
    </citation>
    <scope>NUCLEOTIDE SEQUENCE</scope>
    <source>
        <strain evidence="8">FSSC 5 MPI-SDFR-AT-0091</strain>
    </source>
</reference>
<proteinExistence type="predicted"/>
<dbReference type="OrthoDB" id="2283488at2759"/>
<dbReference type="InterPro" id="IPR007219">
    <property type="entry name" value="XnlR_reg_dom"/>
</dbReference>
<evidence type="ECO:0000256" key="3">
    <source>
        <dbReference type="ARBA" id="ARBA00023163"/>
    </source>
</evidence>
<comment type="caution">
    <text evidence="8">The sequence shown here is derived from an EMBL/GenBank/DDBJ whole genome shotgun (WGS) entry which is preliminary data.</text>
</comment>
<dbReference type="PANTHER" id="PTHR47424">
    <property type="entry name" value="REGULATORY PROTEIN GAL4"/>
    <property type="match status" value="1"/>
</dbReference>
<evidence type="ECO:0000256" key="5">
    <source>
        <dbReference type="SAM" id="Coils"/>
    </source>
</evidence>
<dbReference type="InterPro" id="IPR001138">
    <property type="entry name" value="Zn2Cys6_DnaBD"/>
</dbReference>
<feature type="compositionally biased region" description="Low complexity" evidence="6">
    <location>
        <begin position="106"/>
        <end position="120"/>
    </location>
</feature>
<keyword evidence="1" id="KW-0479">Metal-binding</keyword>
<dbReference type="PROSITE" id="PS00463">
    <property type="entry name" value="ZN2_CY6_FUNGAL_1"/>
    <property type="match status" value="1"/>
</dbReference>
<dbReference type="SUPFAM" id="SSF57701">
    <property type="entry name" value="Zn2/Cys6 DNA-binding domain"/>
    <property type="match status" value="1"/>
</dbReference>
<accession>A0A9P9L701</accession>
<evidence type="ECO:0000256" key="6">
    <source>
        <dbReference type="SAM" id="MobiDB-lite"/>
    </source>
</evidence>
<dbReference type="GO" id="GO:0000981">
    <property type="term" value="F:DNA-binding transcription factor activity, RNA polymerase II-specific"/>
    <property type="evidence" value="ECO:0007669"/>
    <property type="project" value="InterPro"/>
</dbReference>
<dbReference type="Proteomes" id="UP000736672">
    <property type="component" value="Unassembled WGS sequence"/>
</dbReference>
<dbReference type="SMART" id="SM00906">
    <property type="entry name" value="Fungal_trans"/>
    <property type="match status" value="1"/>
</dbReference>
<dbReference type="GO" id="GO:0005634">
    <property type="term" value="C:nucleus"/>
    <property type="evidence" value="ECO:0007669"/>
    <property type="project" value="TreeGrafter"/>
</dbReference>
<feature type="region of interest" description="Disordered" evidence="6">
    <location>
        <begin position="1"/>
        <end position="25"/>
    </location>
</feature>
<evidence type="ECO:0000256" key="2">
    <source>
        <dbReference type="ARBA" id="ARBA00023015"/>
    </source>
</evidence>
<dbReference type="EMBL" id="JAGTJS010000001">
    <property type="protein sequence ID" value="KAH7275059.1"/>
    <property type="molecule type" value="Genomic_DNA"/>
</dbReference>
<dbReference type="SMART" id="SM00066">
    <property type="entry name" value="GAL4"/>
    <property type="match status" value="1"/>
</dbReference>
<evidence type="ECO:0000256" key="4">
    <source>
        <dbReference type="ARBA" id="ARBA00023242"/>
    </source>
</evidence>
<evidence type="ECO:0000259" key="7">
    <source>
        <dbReference type="PROSITE" id="PS50048"/>
    </source>
</evidence>
<dbReference type="GO" id="GO:0006351">
    <property type="term" value="P:DNA-templated transcription"/>
    <property type="evidence" value="ECO:0007669"/>
    <property type="project" value="InterPro"/>
</dbReference>
<keyword evidence="5" id="KW-0175">Coiled coil</keyword>
<evidence type="ECO:0000313" key="8">
    <source>
        <dbReference type="EMBL" id="KAH7275059.1"/>
    </source>
</evidence>
<keyword evidence="4" id="KW-0539">Nucleus</keyword>
<keyword evidence="2" id="KW-0805">Transcription regulation</keyword>
<feature type="domain" description="Zn(2)-C6 fungal-type" evidence="7">
    <location>
        <begin position="34"/>
        <end position="61"/>
    </location>
</feature>
<evidence type="ECO:0000313" key="9">
    <source>
        <dbReference type="Proteomes" id="UP000736672"/>
    </source>
</evidence>
<dbReference type="Gene3D" id="4.10.240.10">
    <property type="entry name" value="Zn(2)-C6 fungal-type DNA-binding domain"/>
    <property type="match status" value="1"/>
</dbReference>
<dbReference type="GO" id="GO:0000978">
    <property type="term" value="F:RNA polymerase II cis-regulatory region sequence-specific DNA binding"/>
    <property type="evidence" value="ECO:0007669"/>
    <property type="project" value="TreeGrafter"/>
</dbReference>
<dbReference type="Pfam" id="PF04082">
    <property type="entry name" value="Fungal_trans"/>
    <property type="match status" value="1"/>
</dbReference>
<dbReference type="GO" id="GO:0000435">
    <property type="term" value="P:positive regulation of transcription from RNA polymerase II promoter by galactose"/>
    <property type="evidence" value="ECO:0007669"/>
    <property type="project" value="TreeGrafter"/>
</dbReference>
<dbReference type="PROSITE" id="PS50048">
    <property type="entry name" value="ZN2_CY6_FUNGAL_2"/>
    <property type="match status" value="1"/>
</dbReference>
<dbReference type="Pfam" id="PF00172">
    <property type="entry name" value="Zn_clus"/>
    <property type="match status" value="1"/>
</dbReference>
<feature type="compositionally biased region" description="Basic and acidic residues" evidence="6">
    <location>
        <begin position="205"/>
        <end position="215"/>
    </location>
</feature>
<dbReference type="GO" id="GO:0008270">
    <property type="term" value="F:zinc ion binding"/>
    <property type="evidence" value="ECO:0007669"/>
    <property type="project" value="InterPro"/>
</dbReference>
<feature type="region of interest" description="Disordered" evidence="6">
    <location>
        <begin position="101"/>
        <end position="140"/>
    </location>
</feature>
<dbReference type="InterPro" id="IPR051127">
    <property type="entry name" value="Fungal_SecMet_Regulators"/>
</dbReference>
<dbReference type="CDD" id="cd00067">
    <property type="entry name" value="GAL4"/>
    <property type="match status" value="1"/>
</dbReference>
<dbReference type="AlphaFoldDB" id="A0A9P9L701"/>